<feature type="region of interest" description="Disordered" evidence="1">
    <location>
        <begin position="83"/>
        <end position="205"/>
    </location>
</feature>
<proteinExistence type="predicted"/>
<accession>A0A218UDL5</accession>
<feature type="compositionally biased region" description="Basic and acidic residues" evidence="1">
    <location>
        <begin position="137"/>
        <end position="147"/>
    </location>
</feature>
<evidence type="ECO:0000313" key="2">
    <source>
        <dbReference type="EMBL" id="OWK51814.1"/>
    </source>
</evidence>
<sequence length="205" mass="21581">MPWEVPHPGRATRDAASFPAGAALRARLLQCLHHAVVLAAADVPRGPQRGDGGPPAPGAAHHAEHALQAADHLRQRRLRLHGRRAPRQPHGPPQRLRAQPQAPGHLRAGMRAGDAQGRAAQPQLHQAPALGGAAAADEDRRAGEDLGRAQAPAGRAEEGHPAAEGVHEGDPQCQPQPAEPGGDHRVQRDPGVSAGSCGRRERLRF</sequence>
<gene>
    <name evidence="2" type="ORF">RLOC_00002757</name>
</gene>
<dbReference type="Proteomes" id="UP000197619">
    <property type="component" value="Unassembled WGS sequence"/>
</dbReference>
<dbReference type="EMBL" id="MUZQ01000396">
    <property type="protein sequence ID" value="OWK51814.1"/>
    <property type="molecule type" value="Genomic_DNA"/>
</dbReference>
<name>A0A218UDL5_9PASE</name>
<evidence type="ECO:0000313" key="3">
    <source>
        <dbReference type="Proteomes" id="UP000197619"/>
    </source>
</evidence>
<keyword evidence="3" id="KW-1185">Reference proteome</keyword>
<feature type="compositionally biased region" description="Low complexity" evidence="1">
    <location>
        <begin position="119"/>
        <end position="135"/>
    </location>
</feature>
<feature type="region of interest" description="Disordered" evidence="1">
    <location>
        <begin position="43"/>
        <end position="66"/>
    </location>
</feature>
<feature type="compositionally biased region" description="Low complexity" evidence="1">
    <location>
        <begin position="93"/>
        <end position="103"/>
    </location>
</feature>
<organism evidence="2 3">
    <name type="scientific">Lonchura striata</name>
    <name type="common">white-rumped munia</name>
    <dbReference type="NCBI Taxonomy" id="40157"/>
    <lineage>
        <taxon>Eukaryota</taxon>
        <taxon>Metazoa</taxon>
        <taxon>Chordata</taxon>
        <taxon>Craniata</taxon>
        <taxon>Vertebrata</taxon>
        <taxon>Euteleostomi</taxon>
        <taxon>Archelosauria</taxon>
        <taxon>Archosauria</taxon>
        <taxon>Dinosauria</taxon>
        <taxon>Saurischia</taxon>
        <taxon>Theropoda</taxon>
        <taxon>Coelurosauria</taxon>
        <taxon>Aves</taxon>
        <taxon>Neognathae</taxon>
        <taxon>Neoaves</taxon>
        <taxon>Telluraves</taxon>
        <taxon>Australaves</taxon>
        <taxon>Passeriformes</taxon>
        <taxon>Passeroidea</taxon>
        <taxon>Estrildidae</taxon>
        <taxon>Estrildinae</taxon>
        <taxon>Lonchura</taxon>
    </lineage>
</organism>
<feature type="compositionally biased region" description="Basic and acidic residues" evidence="1">
    <location>
        <begin position="155"/>
        <end position="170"/>
    </location>
</feature>
<dbReference type="AlphaFoldDB" id="A0A218UDL5"/>
<comment type="caution">
    <text evidence="2">The sequence shown here is derived from an EMBL/GenBank/DDBJ whole genome shotgun (WGS) entry which is preliminary data.</text>
</comment>
<protein>
    <submittedName>
        <fullName evidence="2">Uncharacterized protein</fullName>
    </submittedName>
</protein>
<reference evidence="2 3" key="1">
    <citation type="submission" date="2017-05" db="EMBL/GenBank/DDBJ databases">
        <title>Genome of assembly of the Bengalese finch, Lonchura striata domestica.</title>
        <authorList>
            <person name="Colquitt B.M."/>
            <person name="Brainard M.S."/>
        </authorList>
    </citation>
    <scope>NUCLEOTIDE SEQUENCE [LARGE SCALE GENOMIC DNA]</scope>
    <source>
        <strain evidence="2">White83orange57</strain>
    </source>
</reference>
<evidence type="ECO:0000256" key="1">
    <source>
        <dbReference type="SAM" id="MobiDB-lite"/>
    </source>
</evidence>